<dbReference type="EMBL" id="JASCZI010062173">
    <property type="protein sequence ID" value="MED6140172.1"/>
    <property type="molecule type" value="Genomic_DNA"/>
</dbReference>
<protein>
    <submittedName>
        <fullName evidence="2">Uncharacterized protein</fullName>
    </submittedName>
</protein>
<name>A0ABU6SUZ5_9FABA</name>
<sequence>MYALALKGKTSPDLLTALSSSLTSQGSIPTSPWYYLIRFGKSAKGSLESKKRAKQSYRSKAEHSRLTPRHGRASLTIKPHPTLNA</sequence>
<keyword evidence="3" id="KW-1185">Reference proteome</keyword>
<reference evidence="2 3" key="1">
    <citation type="journal article" date="2023" name="Plants (Basel)">
        <title>Bridging the Gap: Combining Genomics and Transcriptomics Approaches to Understand Stylosanthes scabra, an Orphan Legume from the Brazilian Caatinga.</title>
        <authorList>
            <person name="Ferreira-Neto J.R.C."/>
            <person name="da Silva M.D."/>
            <person name="Binneck E."/>
            <person name="de Melo N.F."/>
            <person name="da Silva R.H."/>
            <person name="de Melo A.L.T.M."/>
            <person name="Pandolfi V."/>
            <person name="Bustamante F.O."/>
            <person name="Brasileiro-Vidal A.C."/>
            <person name="Benko-Iseppon A.M."/>
        </authorList>
    </citation>
    <scope>NUCLEOTIDE SEQUENCE [LARGE SCALE GENOMIC DNA]</scope>
    <source>
        <tissue evidence="2">Leaves</tissue>
    </source>
</reference>
<feature type="region of interest" description="Disordered" evidence="1">
    <location>
        <begin position="47"/>
        <end position="85"/>
    </location>
</feature>
<evidence type="ECO:0000313" key="3">
    <source>
        <dbReference type="Proteomes" id="UP001341840"/>
    </source>
</evidence>
<evidence type="ECO:0000256" key="1">
    <source>
        <dbReference type="SAM" id="MobiDB-lite"/>
    </source>
</evidence>
<comment type="caution">
    <text evidence="2">The sequence shown here is derived from an EMBL/GenBank/DDBJ whole genome shotgun (WGS) entry which is preliminary data.</text>
</comment>
<organism evidence="2 3">
    <name type="scientific">Stylosanthes scabra</name>
    <dbReference type="NCBI Taxonomy" id="79078"/>
    <lineage>
        <taxon>Eukaryota</taxon>
        <taxon>Viridiplantae</taxon>
        <taxon>Streptophyta</taxon>
        <taxon>Embryophyta</taxon>
        <taxon>Tracheophyta</taxon>
        <taxon>Spermatophyta</taxon>
        <taxon>Magnoliopsida</taxon>
        <taxon>eudicotyledons</taxon>
        <taxon>Gunneridae</taxon>
        <taxon>Pentapetalae</taxon>
        <taxon>rosids</taxon>
        <taxon>fabids</taxon>
        <taxon>Fabales</taxon>
        <taxon>Fabaceae</taxon>
        <taxon>Papilionoideae</taxon>
        <taxon>50 kb inversion clade</taxon>
        <taxon>dalbergioids sensu lato</taxon>
        <taxon>Dalbergieae</taxon>
        <taxon>Pterocarpus clade</taxon>
        <taxon>Stylosanthes</taxon>
    </lineage>
</organism>
<gene>
    <name evidence="2" type="ORF">PIB30_090573</name>
</gene>
<accession>A0ABU6SUZ5</accession>
<dbReference type="Proteomes" id="UP001341840">
    <property type="component" value="Unassembled WGS sequence"/>
</dbReference>
<evidence type="ECO:0000313" key="2">
    <source>
        <dbReference type="EMBL" id="MED6140172.1"/>
    </source>
</evidence>
<proteinExistence type="predicted"/>